<dbReference type="InterPro" id="IPR036691">
    <property type="entry name" value="Endo/exonu/phosph_ase_sf"/>
</dbReference>
<name>A0A4Q7MSC9_9BACT</name>
<dbReference type="Proteomes" id="UP000293874">
    <property type="component" value="Unassembled WGS sequence"/>
</dbReference>
<dbReference type="EMBL" id="SGXA01000002">
    <property type="protein sequence ID" value="RZS71695.1"/>
    <property type="molecule type" value="Genomic_DNA"/>
</dbReference>
<feature type="domain" description="Endonuclease/exonuclease/phosphatase" evidence="2">
    <location>
        <begin position="41"/>
        <end position="295"/>
    </location>
</feature>
<dbReference type="PROSITE" id="PS51318">
    <property type="entry name" value="TAT"/>
    <property type="match status" value="1"/>
</dbReference>
<dbReference type="InterPro" id="IPR005135">
    <property type="entry name" value="Endo/exonuclease/phosphatase"/>
</dbReference>
<accession>A0A4Q7MSC9</accession>
<evidence type="ECO:0000313" key="3">
    <source>
        <dbReference type="EMBL" id="RZS71695.1"/>
    </source>
</evidence>
<dbReference type="Gene3D" id="3.60.10.10">
    <property type="entry name" value="Endonuclease/exonuclease/phosphatase"/>
    <property type="match status" value="1"/>
</dbReference>
<feature type="chain" id="PRO_5020238675" evidence="1">
    <location>
        <begin position="26"/>
        <end position="305"/>
    </location>
</feature>
<dbReference type="GO" id="GO:0004519">
    <property type="term" value="F:endonuclease activity"/>
    <property type="evidence" value="ECO:0007669"/>
    <property type="project" value="UniProtKB-KW"/>
</dbReference>
<dbReference type="PANTHER" id="PTHR12121:SF36">
    <property type="entry name" value="ENDONUCLEASE_EXONUCLEASE_PHOSPHATASE DOMAIN-CONTAINING PROTEIN"/>
    <property type="match status" value="1"/>
</dbReference>
<dbReference type="SUPFAM" id="SSF56219">
    <property type="entry name" value="DNase I-like"/>
    <property type="match status" value="1"/>
</dbReference>
<evidence type="ECO:0000313" key="4">
    <source>
        <dbReference type="Proteomes" id="UP000293874"/>
    </source>
</evidence>
<reference evidence="3 4" key="1">
    <citation type="submission" date="2019-02" db="EMBL/GenBank/DDBJ databases">
        <title>Genomic Encyclopedia of Type Strains, Phase IV (KMG-IV): sequencing the most valuable type-strain genomes for metagenomic binning, comparative biology and taxonomic classification.</title>
        <authorList>
            <person name="Goeker M."/>
        </authorList>
    </citation>
    <scope>NUCLEOTIDE SEQUENCE [LARGE SCALE GENOMIC DNA]</scope>
    <source>
        <strain evidence="3 4">DSM 18116</strain>
    </source>
</reference>
<dbReference type="InterPro" id="IPR006311">
    <property type="entry name" value="TAT_signal"/>
</dbReference>
<dbReference type="Pfam" id="PF03372">
    <property type="entry name" value="Exo_endo_phos"/>
    <property type="match status" value="1"/>
</dbReference>
<keyword evidence="4" id="KW-1185">Reference proteome</keyword>
<dbReference type="PANTHER" id="PTHR12121">
    <property type="entry name" value="CARBON CATABOLITE REPRESSOR PROTEIN 4"/>
    <property type="match status" value="1"/>
</dbReference>
<feature type="signal peptide" evidence="1">
    <location>
        <begin position="1"/>
        <end position="25"/>
    </location>
</feature>
<comment type="caution">
    <text evidence="3">The sequence shown here is derived from an EMBL/GenBank/DDBJ whole genome shotgun (WGS) entry which is preliminary data.</text>
</comment>
<dbReference type="RefSeq" id="WP_130542171.1">
    <property type="nucleotide sequence ID" value="NZ_CP042431.1"/>
</dbReference>
<keyword evidence="3" id="KW-0255">Endonuclease</keyword>
<evidence type="ECO:0000256" key="1">
    <source>
        <dbReference type="SAM" id="SignalP"/>
    </source>
</evidence>
<dbReference type="AlphaFoldDB" id="A0A4Q7MSC9"/>
<dbReference type="InterPro" id="IPR050410">
    <property type="entry name" value="CCR4/nocturin_mRNA_transcr"/>
</dbReference>
<protein>
    <submittedName>
        <fullName evidence="3">Endonuclease/exonuclease/phosphatase family metal-dependent hydrolase</fullName>
    </submittedName>
</protein>
<gene>
    <name evidence="3" type="ORF">EV199_3603</name>
</gene>
<evidence type="ECO:0000259" key="2">
    <source>
        <dbReference type="Pfam" id="PF03372"/>
    </source>
</evidence>
<keyword evidence="1" id="KW-0732">Signal</keyword>
<proteinExistence type="predicted"/>
<dbReference type="OrthoDB" id="9793162at2"/>
<keyword evidence="3" id="KW-0378">Hydrolase</keyword>
<organism evidence="3 4">
    <name type="scientific">Pseudobacter ginsenosidimutans</name>
    <dbReference type="NCBI Taxonomy" id="661488"/>
    <lineage>
        <taxon>Bacteria</taxon>
        <taxon>Pseudomonadati</taxon>
        <taxon>Bacteroidota</taxon>
        <taxon>Chitinophagia</taxon>
        <taxon>Chitinophagales</taxon>
        <taxon>Chitinophagaceae</taxon>
        <taxon>Pseudobacter</taxon>
    </lineage>
</organism>
<dbReference type="CDD" id="cd09083">
    <property type="entry name" value="EEP-1"/>
    <property type="match status" value="1"/>
</dbReference>
<sequence length="305" mass="34168">MSTGRRKFLKGISAAALLPALPAFARQSSTASAKTGAHRILTCNIRVALDEDEAKGVGWSSRKDICLKVIGSKKPDMICLQEVLKVQADDLKKHFTSFQLFGFDGPEMDANPTGYHGIAKNPILFSKDRYELLTGGTYWLSETPLVAGSKSWETARARHANWIRLKDKKTGKELRIVNLHLDHISGEAKIQQAKMVVDESAQYQPDFIQILTGDFNTRFDSKVFESVRNGGWKESYETIHGQKEAGHTGHEFQGTNYDKAATKGRIDYIWYRGRIKPTNATIIKDAVNGKFPSDHFFLQADFVID</sequence>
<dbReference type="GO" id="GO:0000175">
    <property type="term" value="F:3'-5'-RNA exonuclease activity"/>
    <property type="evidence" value="ECO:0007669"/>
    <property type="project" value="TreeGrafter"/>
</dbReference>
<keyword evidence="3" id="KW-0540">Nuclease</keyword>
<keyword evidence="3" id="KW-0269">Exonuclease</keyword>